<organism evidence="2">
    <name type="scientific">Glycine max</name>
    <name type="common">Soybean</name>
    <name type="synonym">Glycine hispida</name>
    <dbReference type="NCBI Taxonomy" id="3847"/>
    <lineage>
        <taxon>Eukaryota</taxon>
        <taxon>Viridiplantae</taxon>
        <taxon>Streptophyta</taxon>
        <taxon>Embryophyta</taxon>
        <taxon>Tracheophyta</taxon>
        <taxon>Spermatophyta</taxon>
        <taxon>Magnoliopsida</taxon>
        <taxon>eudicotyledons</taxon>
        <taxon>Gunneridae</taxon>
        <taxon>Pentapetalae</taxon>
        <taxon>rosids</taxon>
        <taxon>fabids</taxon>
        <taxon>Fabales</taxon>
        <taxon>Fabaceae</taxon>
        <taxon>Papilionoideae</taxon>
        <taxon>50 kb inversion clade</taxon>
        <taxon>NPAAA clade</taxon>
        <taxon>indigoferoid/millettioid clade</taxon>
        <taxon>Phaseoleae</taxon>
        <taxon>Glycine</taxon>
        <taxon>Glycine subgen. Soja</taxon>
    </lineage>
</organism>
<feature type="chain" id="PRO_5002968630" description="Embryo surrounding factor 1 brassicaceae domain-containing protein" evidence="1">
    <location>
        <begin position="30"/>
        <end position="134"/>
    </location>
</feature>
<name>C6T406_SOYBN</name>
<keyword evidence="1" id="KW-0732">Signal</keyword>
<reference evidence="2" key="1">
    <citation type="submission" date="2009-08" db="EMBL/GenBank/DDBJ databases">
        <authorList>
            <person name="Cheung F."/>
            <person name="Xiao Y."/>
            <person name="Chan A."/>
            <person name="Moskal W."/>
            <person name="Town C.D."/>
        </authorList>
    </citation>
    <scope>NUCLEOTIDE SEQUENCE</scope>
</reference>
<dbReference type="AlphaFoldDB" id="C6T406"/>
<dbReference type="KEGG" id="gmx:100527334"/>
<evidence type="ECO:0000256" key="1">
    <source>
        <dbReference type="SAM" id="SignalP"/>
    </source>
</evidence>
<feature type="signal peptide" evidence="1">
    <location>
        <begin position="1"/>
        <end position="29"/>
    </location>
</feature>
<protein>
    <recommendedName>
        <fullName evidence="3">Embryo surrounding factor 1 brassicaceae domain-containing protein</fullName>
    </recommendedName>
</protein>
<evidence type="ECO:0000313" key="2">
    <source>
        <dbReference type="EMBL" id="ACU16407.1"/>
    </source>
</evidence>
<dbReference type="EMBL" id="BT092167">
    <property type="protein sequence ID" value="ACU16407.1"/>
    <property type="molecule type" value="mRNA"/>
</dbReference>
<dbReference type="GeneID" id="100527334"/>
<dbReference type="RefSeq" id="NP_001238354.2">
    <property type="nucleotide sequence ID" value="NM_001251425.2"/>
</dbReference>
<evidence type="ECO:0008006" key="3">
    <source>
        <dbReference type="Google" id="ProtNLM"/>
    </source>
</evidence>
<sequence>MSSKKKIAILIPASMLAMLLLISSSEVAASHSKEGEVVKITNEQGDAKFVGGGDLDFMIICFPPPPRRYPPPRLYGRGVYYEYVDNLSQKQADKCYCGCCWLTESGDCRQCCREYYWSPRSGGDIQYEEDKTHI</sequence>
<accession>C6T406</accession>
<proteinExistence type="evidence at transcript level"/>